<protein>
    <submittedName>
        <fullName evidence="1">Uncharacterized protein</fullName>
    </submittedName>
</protein>
<accession>A0ACB0ILE3</accession>
<reference evidence="1" key="1">
    <citation type="submission" date="2023-10" db="EMBL/GenBank/DDBJ databases">
        <authorList>
            <person name="Rodriguez Cubillos JULIANA M."/>
            <person name="De Vega J."/>
        </authorList>
    </citation>
    <scope>NUCLEOTIDE SEQUENCE</scope>
</reference>
<comment type="caution">
    <text evidence="1">The sequence shown here is derived from an EMBL/GenBank/DDBJ whole genome shotgun (WGS) entry which is preliminary data.</text>
</comment>
<keyword evidence="2" id="KW-1185">Reference proteome</keyword>
<gene>
    <name evidence="1" type="ORF">MILVUS5_LOCUS4171</name>
</gene>
<evidence type="ECO:0000313" key="2">
    <source>
        <dbReference type="Proteomes" id="UP001177021"/>
    </source>
</evidence>
<dbReference type="Proteomes" id="UP001177021">
    <property type="component" value="Unassembled WGS sequence"/>
</dbReference>
<proteinExistence type="predicted"/>
<sequence length="238" mass="27297">MTLSFLTVPVIRKLSRKDVSRLGRRLKIVLQIMTRRNCRKDWPSFLVVLGMVRLLKWSSLSLLIIDKASIQNVINTTRILINPDIPENLAVETCPLLLSMGESSSLYPDEMECFYGDATKLVCLPNLLMDECVKMCHLQTKWTMEIRVELHFQVILASNVKEETQRMACQPILRSLFILGGKPVLKESLGLADSLSLWFIDELWHMVLLNGVMLLKLFEDDNILENAIDGKQNNSEFF</sequence>
<dbReference type="EMBL" id="CASHSV030000001">
    <property type="protein sequence ID" value="CAJ2632995.1"/>
    <property type="molecule type" value="Genomic_DNA"/>
</dbReference>
<name>A0ACB0ILE3_TRIPR</name>
<organism evidence="1 2">
    <name type="scientific">Trifolium pratense</name>
    <name type="common">Red clover</name>
    <dbReference type="NCBI Taxonomy" id="57577"/>
    <lineage>
        <taxon>Eukaryota</taxon>
        <taxon>Viridiplantae</taxon>
        <taxon>Streptophyta</taxon>
        <taxon>Embryophyta</taxon>
        <taxon>Tracheophyta</taxon>
        <taxon>Spermatophyta</taxon>
        <taxon>Magnoliopsida</taxon>
        <taxon>eudicotyledons</taxon>
        <taxon>Gunneridae</taxon>
        <taxon>Pentapetalae</taxon>
        <taxon>rosids</taxon>
        <taxon>fabids</taxon>
        <taxon>Fabales</taxon>
        <taxon>Fabaceae</taxon>
        <taxon>Papilionoideae</taxon>
        <taxon>50 kb inversion clade</taxon>
        <taxon>NPAAA clade</taxon>
        <taxon>Hologalegina</taxon>
        <taxon>IRL clade</taxon>
        <taxon>Trifolieae</taxon>
        <taxon>Trifolium</taxon>
    </lineage>
</organism>
<evidence type="ECO:0000313" key="1">
    <source>
        <dbReference type="EMBL" id="CAJ2632995.1"/>
    </source>
</evidence>